<proteinExistence type="predicted"/>
<sequence length="319" mass="35518">MNFWDLSQFTDNCLHGQSGNRQDSPVVKVTYTKPNASNYHGAYVVLYRASRPTSRGKEYVLEGHARSATKTGGSDALSKAQRLSLASTPSHEETSDPREFQLASAPLVPPSAQGFGVHRHNPLNLKDTTNSFILARMLSTHESVDATVARILLAYRAPLSPCNMNYQDTDQTRNRNTQIPLSTSQNAMYQAQCRLPSEEGPEEKQTEPGQTKHSVSTTTEQIASFPMSSKQEESGWSVDKRIPSKCVFAEWITSRATKPSRARISKLEGRIHVEASGSARFKLFRVAGLAHHMRESQEVSRSYEEMKSRGSQDTTARRV</sequence>
<protein>
    <submittedName>
        <fullName evidence="1">Uncharacterized protein</fullName>
    </submittedName>
</protein>
<evidence type="ECO:0000313" key="1">
    <source>
        <dbReference type="EMBL" id="KAI0086655.1"/>
    </source>
</evidence>
<organism evidence="1 2">
    <name type="scientific">Irpex rosettiformis</name>
    <dbReference type="NCBI Taxonomy" id="378272"/>
    <lineage>
        <taxon>Eukaryota</taxon>
        <taxon>Fungi</taxon>
        <taxon>Dikarya</taxon>
        <taxon>Basidiomycota</taxon>
        <taxon>Agaricomycotina</taxon>
        <taxon>Agaricomycetes</taxon>
        <taxon>Polyporales</taxon>
        <taxon>Irpicaceae</taxon>
        <taxon>Irpex</taxon>
    </lineage>
</organism>
<evidence type="ECO:0000313" key="2">
    <source>
        <dbReference type="Proteomes" id="UP001055072"/>
    </source>
</evidence>
<dbReference type="EMBL" id="MU274922">
    <property type="protein sequence ID" value="KAI0086655.1"/>
    <property type="molecule type" value="Genomic_DNA"/>
</dbReference>
<accession>A0ACB8TXD1</accession>
<dbReference type="Proteomes" id="UP001055072">
    <property type="component" value="Unassembled WGS sequence"/>
</dbReference>
<comment type="caution">
    <text evidence="1">The sequence shown here is derived from an EMBL/GenBank/DDBJ whole genome shotgun (WGS) entry which is preliminary data.</text>
</comment>
<gene>
    <name evidence="1" type="ORF">BDY19DRAFT_908083</name>
</gene>
<name>A0ACB8TXD1_9APHY</name>
<reference evidence="1" key="1">
    <citation type="journal article" date="2021" name="Environ. Microbiol.">
        <title>Gene family expansions and transcriptome signatures uncover fungal adaptations to wood decay.</title>
        <authorList>
            <person name="Hage H."/>
            <person name="Miyauchi S."/>
            <person name="Viragh M."/>
            <person name="Drula E."/>
            <person name="Min B."/>
            <person name="Chaduli D."/>
            <person name="Navarro D."/>
            <person name="Favel A."/>
            <person name="Norest M."/>
            <person name="Lesage-Meessen L."/>
            <person name="Balint B."/>
            <person name="Merenyi Z."/>
            <person name="de Eugenio L."/>
            <person name="Morin E."/>
            <person name="Martinez A.T."/>
            <person name="Baldrian P."/>
            <person name="Stursova M."/>
            <person name="Martinez M.J."/>
            <person name="Novotny C."/>
            <person name="Magnuson J.K."/>
            <person name="Spatafora J.W."/>
            <person name="Maurice S."/>
            <person name="Pangilinan J."/>
            <person name="Andreopoulos W."/>
            <person name="LaButti K."/>
            <person name="Hundley H."/>
            <person name="Na H."/>
            <person name="Kuo A."/>
            <person name="Barry K."/>
            <person name="Lipzen A."/>
            <person name="Henrissat B."/>
            <person name="Riley R."/>
            <person name="Ahrendt S."/>
            <person name="Nagy L.G."/>
            <person name="Grigoriev I.V."/>
            <person name="Martin F."/>
            <person name="Rosso M.N."/>
        </authorList>
    </citation>
    <scope>NUCLEOTIDE SEQUENCE</scope>
    <source>
        <strain evidence="1">CBS 384.51</strain>
    </source>
</reference>
<keyword evidence="2" id="KW-1185">Reference proteome</keyword>